<dbReference type="AlphaFoldDB" id="A0A7C9J415"/>
<dbReference type="Proteomes" id="UP000479526">
    <property type="component" value="Unassembled WGS sequence"/>
</dbReference>
<keyword evidence="5" id="KW-1185">Reference proteome</keyword>
<name>A0A7C9J415_9ACTN</name>
<feature type="domain" description="CD-NTase-associated protein 12/Pycsar effector protein TIR" evidence="1">
    <location>
        <begin position="283"/>
        <end position="401"/>
    </location>
</feature>
<dbReference type="Pfam" id="PF20269">
    <property type="entry name" value="CATRA-N"/>
    <property type="match status" value="1"/>
</dbReference>
<sequence length="455" mass="50221">MEQQFVVHLYATLESAPAFRQLWAACRKAFGLTEKILDLPLEVPVASGYPAGAEAALAAAGRGDCQAIVRVHHGVFVLSVGLTGGDWQTWDAEWSEVVGHRDFLGEARLFLAHGGGVRSEPHWIGPVTTSEGLAIWERGGDVDYRRTRRFLIAFDDDPIAGSFVWSRGTPQIPPLARYLLHAATMRYELGVWLREGGGRPVPGTFDVGRRVGDIRRMRRSVDIAADNMLRSFDVSPLLLQGGPFADDAELARSLVERLDDDARYLHDSIDPAVVVPEVGGRDVFVVHGRDLQARDAVFTLLRALDLRPLDWETLVARTGGQPWPYIGDVLLQTMPYVQAIVVLMTPDDVVHLHPDFGPERPVSQARPNVLIELGMAYALRPRHLVVLTFGAMRPISDIDARNFVTVSDDVLFRTRLAHRLKLAGCPVDLSGGDWLTAGDFGDQESYERGIGPHLP</sequence>
<dbReference type="Pfam" id="PF20270">
    <property type="entry name" value="CATRA-C"/>
    <property type="match status" value="2"/>
</dbReference>
<accession>A0A7C9J415</accession>
<evidence type="ECO:0000259" key="2">
    <source>
        <dbReference type="Pfam" id="PF20269"/>
    </source>
</evidence>
<protein>
    <submittedName>
        <fullName evidence="4">Uncharacterized protein</fullName>
    </submittedName>
</protein>
<reference evidence="4 5" key="1">
    <citation type="submission" date="2020-01" db="EMBL/GenBank/DDBJ databases">
        <title>Herbidospora sp. NEAU-GS84 nov., a novel actinomycete isolated from soil.</title>
        <authorList>
            <person name="Han L."/>
        </authorList>
    </citation>
    <scope>NUCLEOTIDE SEQUENCE [LARGE SCALE GENOMIC DNA]</scope>
    <source>
        <strain evidence="4 5">NEAU-GS84</strain>
    </source>
</reference>
<dbReference type="Pfam" id="PF10137">
    <property type="entry name" value="CAP12-PCTIR_TIR"/>
    <property type="match status" value="1"/>
</dbReference>
<evidence type="ECO:0000313" key="5">
    <source>
        <dbReference type="Proteomes" id="UP000479526"/>
    </source>
</evidence>
<dbReference type="EMBL" id="WXEW01000005">
    <property type="protein sequence ID" value="NAS23845.1"/>
    <property type="molecule type" value="Genomic_DNA"/>
</dbReference>
<dbReference type="InterPro" id="IPR046923">
    <property type="entry name" value="CATRA-C"/>
</dbReference>
<comment type="caution">
    <text evidence="4">The sequence shown here is derived from an EMBL/GenBank/DDBJ whole genome shotgun (WGS) entry which is preliminary data.</text>
</comment>
<organism evidence="4 5">
    <name type="scientific">Herbidospora solisilvae</name>
    <dbReference type="NCBI Taxonomy" id="2696284"/>
    <lineage>
        <taxon>Bacteria</taxon>
        <taxon>Bacillati</taxon>
        <taxon>Actinomycetota</taxon>
        <taxon>Actinomycetes</taxon>
        <taxon>Streptosporangiales</taxon>
        <taxon>Streptosporangiaceae</taxon>
        <taxon>Herbidospora</taxon>
    </lineage>
</organism>
<proteinExistence type="predicted"/>
<dbReference type="RefSeq" id="WP_161481060.1">
    <property type="nucleotide sequence ID" value="NZ_WXEW01000005.1"/>
</dbReference>
<feature type="domain" description="CASPASE and TPR Repeat-Associated N-terminal" evidence="2">
    <location>
        <begin position="4"/>
        <end position="168"/>
    </location>
</feature>
<feature type="domain" description="CASPASE and TPR Repeat-Associated C-terminal" evidence="3">
    <location>
        <begin position="207"/>
        <end position="269"/>
    </location>
</feature>
<dbReference type="InterPro" id="IPR046922">
    <property type="entry name" value="CATRA-N"/>
</dbReference>
<evidence type="ECO:0000259" key="3">
    <source>
        <dbReference type="Pfam" id="PF20270"/>
    </source>
</evidence>
<evidence type="ECO:0000259" key="1">
    <source>
        <dbReference type="Pfam" id="PF10137"/>
    </source>
</evidence>
<dbReference type="GO" id="GO:0050135">
    <property type="term" value="F:NADP+ nucleosidase activity"/>
    <property type="evidence" value="ECO:0007669"/>
    <property type="project" value="InterPro"/>
</dbReference>
<gene>
    <name evidence="4" type="ORF">GT755_19370</name>
</gene>
<evidence type="ECO:0000313" key="4">
    <source>
        <dbReference type="EMBL" id="NAS23845.1"/>
    </source>
</evidence>
<dbReference type="NCBIfam" id="NF038357">
    <property type="entry name" value="BN6_48550_fam"/>
    <property type="match status" value="1"/>
</dbReference>
<feature type="domain" description="CASPASE and TPR Repeat-Associated C-terminal" evidence="3">
    <location>
        <begin position="173"/>
        <end position="198"/>
    </location>
</feature>
<dbReference type="InterPro" id="IPR019302">
    <property type="entry name" value="CAP12/PCTIR_TIR_dom"/>
</dbReference>